<feature type="chain" id="PRO_5021390174" description="Carboxypeptidase-like regulatory domain-containing protein" evidence="1">
    <location>
        <begin position="38"/>
        <end position="102"/>
    </location>
</feature>
<evidence type="ECO:0000256" key="1">
    <source>
        <dbReference type="SAM" id="SignalP"/>
    </source>
</evidence>
<protein>
    <recommendedName>
        <fullName evidence="4">Carboxypeptidase-like regulatory domain-containing protein</fullName>
    </recommendedName>
</protein>
<sequence length="102" mass="11144">MRMKLLQKLKKLRRLYIPPFVLMLFCIAVLNCSFAQAAAPAAVNTTRVADIIVTGRVLDEQKQPLPAVNISIAGTTVGTVTDVNGKFIITKVWTRPGCSACR</sequence>
<dbReference type="SUPFAM" id="SSF49464">
    <property type="entry name" value="Carboxypeptidase regulatory domain-like"/>
    <property type="match status" value="1"/>
</dbReference>
<name>A0A4Y8SDX4_9SPHI</name>
<evidence type="ECO:0000313" key="2">
    <source>
        <dbReference type="EMBL" id="TFF36576.1"/>
    </source>
</evidence>
<dbReference type="Gene3D" id="2.60.40.1120">
    <property type="entry name" value="Carboxypeptidase-like, regulatory domain"/>
    <property type="match status" value="1"/>
</dbReference>
<dbReference type="EMBL" id="SOZE01000015">
    <property type="protein sequence ID" value="TFF36576.1"/>
    <property type="molecule type" value="Genomic_DNA"/>
</dbReference>
<dbReference type="InterPro" id="IPR008969">
    <property type="entry name" value="CarboxyPept-like_regulatory"/>
</dbReference>
<reference evidence="2 3" key="1">
    <citation type="journal article" date="2017" name="Int. J. Syst. Evol. Microbiol.">
        <title>Mucilaginibacterpsychrotolerans sp. nov., isolated from peatlands.</title>
        <authorList>
            <person name="Deng Y."/>
            <person name="Shen L."/>
            <person name="Xu B."/>
            <person name="Liu Y."/>
            <person name="Gu Z."/>
            <person name="Liu H."/>
            <person name="Zhou Y."/>
        </authorList>
    </citation>
    <scope>NUCLEOTIDE SEQUENCE [LARGE SCALE GENOMIC DNA]</scope>
    <source>
        <strain evidence="2 3">NH7-4</strain>
    </source>
</reference>
<organism evidence="2 3">
    <name type="scientific">Mucilaginibacter psychrotolerans</name>
    <dbReference type="NCBI Taxonomy" id="1524096"/>
    <lineage>
        <taxon>Bacteria</taxon>
        <taxon>Pseudomonadati</taxon>
        <taxon>Bacteroidota</taxon>
        <taxon>Sphingobacteriia</taxon>
        <taxon>Sphingobacteriales</taxon>
        <taxon>Sphingobacteriaceae</taxon>
        <taxon>Mucilaginibacter</taxon>
    </lineage>
</organism>
<evidence type="ECO:0000313" key="3">
    <source>
        <dbReference type="Proteomes" id="UP000297540"/>
    </source>
</evidence>
<keyword evidence="3" id="KW-1185">Reference proteome</keyword>
<feature type="signal peptide" evidence="1">
    <location>
        <begin position="1"/>
        <end position="37"/>
    </location>
</feature>
<dbReference type="RefSeq" id="WP_133235271.1">
    <property type="nucleotide sequence ID" value="NZ_SOZE01000015.1"/>
</dbReference>
<dbReference type="AlphaFoldDB" id="A0A4Y8SDX4"/>
<accession>A0A4Y8SDX4</accession>
<keyword evidence="1" id="KW-0732">Signal</keyword>
<evidence type="ECO:0008006" key="4">
    <source>
        <dbReference type="Google" id="ProtNLM"/>
    </source>
</evidence>
<gene>
    <name evidence="2" type="ORF">E2R66_15595</name>
</gene>
<proteinExistence type="predicted"/>
<comment type="caution">
    <text evidence="2">The sequence shown here is derived from an EMBL/GenBank/DDBJ whole genome shotgun (WGS) entry which is preliminary data.</text>
</comment>
<dbReference type="Pfam" id="PF13715">
    <property type="entry name" value="CarbopepD_reg_2"/>
    <property type="match status" value="1"/>
</dbReference>
<dbReference type="Proteomes" id="UP000297540">
    <property type="component" value="Unassembled WGS sequence"/>
</dbReference>